<keyword evidence="2" id="KW-0812">Transmembrane</keyword>
<name>F4RDZ7_MELLP</name>
<keyword evidence="2" id="KW-0472">Membrane</keyword>
<feature type="region of interest" description="Disordered" evidence="1">
    <location>
        <begin position="69"/>
        <end position="122"/>
    </location>
</feature>
<dbReference type="AlphaFoldDB" id="F4RDZ7"/>
<dbReference type="VEuPathDB" id="FungiDB:MELLADRAFT_61202"/>
<dbReference type="KEGG" id="mlr:MELLADRAFT_61202"/>
<evidence type="ECO:0000256" key="2">
    <source>
        <dbReference type="SAM" id="Phobius"/>
    </source>
</evidence>
<organism evidence="4">
    <name type="scientific">Melampsora larici-populina (strain 98AG31 / pathotype 3-4-7)</name>
    <name type="common">Poplar leaf rust fungus</name>
    <dbReference type="NCBI Taxonomy" id="747676"/>
    <lineage>
        <taxon>Eukaryota</taxon>
        <taxon>Fungi</taxon>
        <taxon>Dikarya</taxon>
        <taxon>Basidiomycota</taxon>
        <taxon>Pucciniomycotina</taxon>
        <taxon>Pucciniomycetes</taxon>
        <taxon>Pucciniales</taxon>
        <taxon>Melampsoraceae</taxon>
        <taxon>Melampsora</taxon>
    </lineage>
</organism>
<dbReference type="Proteomes" id="UP000001072">
    <property type="component" value="Unassembled WGS sequence"/>
</dbReference>
<keyword evidence="2" id="KW-1133">Transmembrane helix</keyword>
<dbReference type="HOGENOM" id="CLU_771787_0_0_1"/>
<dbReference type="EMBL" id="GL883097">
    <property type="protein sequence ID" value="EGG09527.1"/>
    <property type="molecule type" value="Genomic_DNA"/>
</dbReference>
<sequence length="359" mass="40044">MKTQVSRRPSGVTRHVLIKSPLRKRASEARKWIGIPRLDLCSQCRDFSLLTILFLVYFLPASRFRLRRFPGGSQLKNTPPNTDLPNPIDTARLDGTRVGFRTPHHSPQSSTPSSSTQSSTGTLQVTLFKSNHTESTPSSPIHMVDLNTDLDSSILDSPAASNPTHLGCTTLYRSASCAALHADHMTRSNRRPRAASAPVLQQSYSEISLEQASSVEPLQHASSQRSHRPIYLDFTTPHIATYSLSDVLNSSDISVALDLSLTSSAISLMSIDRFTLEPPLESRVIGQRAHKRSRSLSECVLTNNHDWSRDRPEKRRRISSEADIHACEGDFRKRCVSVSAYEQLEEPAHKRQRPIMGLM</sequence>
<dbReference type="RefSeq" id="XP_007407254.1">
    <property type="nucleotide sequence ID" value="XM_007407192.1"/>
</dbReference>
<accession>F4RDZ7</accession>
<reference evidence="4" key="1">
    <citation type="journal article" date="2011" name="Proc. Natl. Acad. Sci. U.S.A.">
        <title>Obligate biotrophy features unraveled by the genomic analysis of rust fungi.</title>
        <authorList>
            <person name="Duplessis S."/>
            <person name="Cuomo C.A."/>
            <person name="Lin Y.-C."/>
            <person name="Aerts A."/>
            <person name="Tisserant E."/>
            <person name="Veneault-Fourrey C."/>
            <person name="Joly D.L."/>
            <person name="Hacquard S."/>
            <person name="Amselem J."/>
            <person name="Cantarel B.L."/>
            <person name="Chiu R."/>
            <person name="Coutinho P.M."/>
            <person name="Feau N."/>
            <person name="Field M."/>
            <person name="Frey P."/>
            <person name="Gelhaye E."/>
            <person name="Goldberg J."/>
            <person name="Grabherr M.G."/>
            <person name="Kodira C.D."/>
            <person name="Kohler A."/>
            <person name="Kuees U."/>
            <person name="Lindquist E.A."/>
            <person name="Lucas S.M."/>
            <person name="Mago R."/>
            <person name="Mauceli E."/>
            <person name="Morin E."/>
            <person name="Murat C."/>
            <person name="Pangilinan J.L."/>
            <person name="Park R."/>
            <person name="Pearson M."/>
            <person name="Quesneville H."/>
            <person name="Rouhier N."/>
            <person name="Sakthikumar S."/>
            <person name="Salamov A.A."/>
            <person name="Schmutz J."/>
            <person name="Selles B."/>
            <person name="Shapiro H."/>
            <person name="Tanguay P."/>
            <person name="Tuskan G.A."/>
            <person name="Henrissat B."/>
            <person name="Van de Peer Y."/>
            <person name="Rouze P."/>
            <person name="Ellis J.G."/>
            <person name="Dodds P.N."/>
            <person name="Schein J.E."/>
            <person name="Zhong S."/>
            <person name="Hamelin R.C."/>
            <person name="Grigoriev I.V."/>
            <person name="Szabo L.J."/>
            <person name="Martin F."/>
        </authorList>
    </citation>
    <scope>NUCLEOTIDE SEQUENCE [LARGE SCALE GENOMIC DNA]</scope>
    <source>
        <strain evidence="4">98AG31 / pathotype 3-4-7</strain>
    </source>
</reference>
<dbReference type="InParanoid" id="F4RDZ7"/>
<dbReference type="GeneID" id="18929694"/>
<gene>
    <name evidence="3" type="ORF">MELLADRAFT_61202</name>
</gene>
<evidence type="ECO:0000256" key="1">
    <source>
        <dbReference type="SAM" id="MobiDB-lite"/>
    </source>
</evidence>
<evidence type="ECO:0000313" key="3">
    <source>
        <dbReference type="EMBL" id="EGG09527.1"/>
    </source>
</evidence>
<feature type="compositionally biased region" description="Low complexity" evidence="1">
    <location>
        <begin position="105"/>
        <end position="120"/>
    </location>
</feature>
<proteinExistence type="predicted"/>
<keyword evidence="4" id="KW-1185">Reference proteome</keyword>
<protein>
    <submittedName>
        <fullName evidence="3">Uncharacterized protein</fullName>
    </submittedName>
</protein>
<feature type="compositionally biased region" description="Polar residues" evidence="1">
    <location>
        <begin position="74"/>
        <end position="84"/>
    </location>
</feature>
<evidence type="ECO:0000313" key="4">
    <source>
        <dbReference type="Proteomes" id="UP000001072"/>
    </source>
</evidence>
<feature type="transmembrane region" description="Helical" evidence="2">
    <location>
        <begin position="47"/>
        <end position="66"/>
    </location>
</feature>